<dbReference type="Proteomes" id="UP000054324">
    <property type="component" value="Unassembled WGS sequence"/>
</dbReference>
<accession>A0A074Z967</accession>
<evidence type="ECO:0000313" key="1">
    <source>
        <dbReference type="EMBL" id="KER23761.1"/>
    </source>
</evidence>
<protein>
    <submittedName>
        <fullName evidence="1">Uncharacterized protein</fullName>
    </submittedName>
</protein>
<proteinExistence type="predicted"/>
<reference evidence="1 2" key="1">
    <citation type="submission" date="2013-11" db="EMBL/GenBank/DDBJ databases">
        <title>Opisthorchis viverrini - life in the bile duct.</title>
        <authorList>
            <person name="Young N.D."/>
            <person name="Nagarajan N."/>
            <person name="Lin S.J."/>
            <person name="Korhonen P.K."/>
            <person name="Jex A.R."/>
            <person name="Hall R.S."/>
            <person name="Safavi-Hemami H."/>
            <person name="Kaewkong W."/>
            <person name="Bertrand D."/>
            <person name="Gao S."/>
            <person name="Seet Q."/>
            <person name="Wongkham S."/>
            <person name="Teh B.T."/>
            <person name="Wongkham C."/>
            <person name="Intapan P.M."/>
            <person name="Maleewong W."/>
            <person name="Yang X."/>
            <person name="Hu M."/>
            <person name="Wang Z."/>
            <person name="Hofmann A."/>
            <person name="Sternberg P.W."/>
            <person name="Tan P."/>
            <person name="Wang J."/>
            <person name="Gasser R.B."/>
        </authorList>
    </citation>
    <scope>NUCLEOTIDE SEQUENCE [LARGE SCALE GENOMIC DNA]</scope>
</reference>
<gene>
    <name evidence="1" type="ORF">T265_08415</name>
</gene>
<dbReference type="GeneID" id="20322594"/>
<dbReference type="KEGG" id="ovi:T265_08415"/>
<evidence type="ECO:0000313" key="2">
    <source>
        <dbReference type="Proteomes" id="UP000054324"/>
    </source>
</evidence>
<organism evidence="1 2">
    <name type="scientific">Opisthorchis viverrini</name>
    <name type="common">Southeast Asian liver fluke</name>
    <dbReference type="NCBI Taxonomy" id="6198"/>
    <lineage>
        <taxon>Eukaryota</taxon>
        <taxon>Metazoa</taxon>
        <taxon>Spiralia</taxon>
        <taxon>Lophotrochozoa</taxon>
        <taxon>Platyhelminthes</taxon>
        <taxon>Trematoda</taxon>
        <taxon>Digenea</taxon>
        <taxon>Opisthorchiida</taxon>
        <taxon>Opisthorchiata</taxon>
        <taxon>Opisthorchiidae</taxon>
        <taxon>Opisthorchis</taxon>
    </lineage>
</organism>
<sequence length="126" mass="14712">MDLIIIRDSTTQVFNTNASLPYNRDLMESVIVKKRTKVDGVPQQMKFNLYQCYHDQIIQAGRRCQTDRSHRNKKAFIFGRSDSTRLKCQDFQDKNVSVGRCSFSILFKHMKYMQQQTITKCSSFGA</sequence>
<dbReference type="AlphaFoldDB" id="A0A074Z967"/>
<name>A0A074Z967_OPIVI</name>
<keyword evidence="2" id="KW-1185">Reference proteome</keyword>
<dbReference type="CTD" id="20322594"/>
<dbReference type="EMBL" id="KL596836">
    <property type="protein sequence ID" value="KER23761.1"/>
    <property type="molecule type" value="Genomic_DNA"/>
</dbReference>
<dbReference type="RefSeq" id="XP_009172478.1">
    <property type="nucleotide sequence ID" value="XM_009174214.1"/>
</dbReference>